<dbReference type="GO" id="GO:0005525">
    <property type="term" value="F:GTP binding"/>
    <property type="evidence" value="ECO:0007669"/>
    <property type="project" value="InterPro"/>
</dbReference>
<dbReference type="InterPro" id="IPR040385">
    <property type="entry name" value="RABL6"/>
</dbReference>
<evidence type="ECO:0000313" key="3">
    <source>
        <dbReference type="Proteomes" id="UP000233556"/>
    </source>
</evidence>
<dbReference type="AlphaFoldDB" id="A0A2I0TFA2"/>
<accession>A0A2I0TFA2</accession>
<sequence length="192" mass="20019">MMEARSRGHASPLATNGQSPSSGSQSPVVPPSSTSTGSSSPGTPACPRGPAAACAPASGSPRSAAGCSPTAQAQHHLTSLWDGSRIRALSSPASDLKAVLVEQNLEKIYTDLVQPKEKSLDVTCSPGRRKRLNIANSEKCSPVQPQQLEIDAVCEARCLSNAGQPESSSLVMAEHMDVLLKKKKEKEKSGDC</sequence>
<dbReference type="Proteomes" id="UP000233556">
    <property type="component" value="Unassembled WGS sequence"/>
</dbReference>
<reference evidence="3" key="2">
    <citation type="submission" date="2017-12" db="EMBL/GenBank/DDBJ databases">
        <title>Genome sequence of the Bar-tailed Godwit (Limosa lapponica baueri).</title>
        <authorList>
            <person name="Lima N.C.B."/>
            <person name="Parody-Merino A.M."/>
            <person name="Battley P.F."/>
            <person name="Fidler A.E."/>
            <person name="Prosdocimi F."/>
        </authorList>
    </citation>
    <scope>NUCLEOTIDE SEQUENCE [LARGE SCALE GENOMIC DNA]</scope>
</reference>
<dbReference type="GO" id="GO:0005634">
    <property type="term" value="C:nucleus"/>
    <property type="evidence" value="ECO:0007669"/>
    <property type="project" value="TreeGrafter"/>
</dbReference>
<name>A0A2I0TFA2_LIMLA</name>
<dbReference type="PANTHER" id="PTHR14932">
    <property type="entry name" value="RAS GTPASE-RELATED"/>
    <property type="match status" value="1"/>
</dbReference>
<dbReference type="PANTHER" id="PTHR14932:SF1">
    <property type="entry name" value="RAB-LIKE PROTEIN 6"/>
    <property type="match status" value="1"/>
</dbReference>
<dbReference type="EMBL" id="KZ511255">
    <property type="protein sequence ID" value="PKU32470.1"/>
    <property type="molecule type" value="Genomic_DNA"/>
</dbReference>
<evidence type="ECO:0000256" key="1">
    <source>
        <dbReference type="SAM" id="MobiDB-lite"/>
    </source>
</evidence>
<keyword evidence="3" id="KW-1185">Reference proteome</keyword>
<feature type="region of interest" description="Disordered" evidence="1">
    <location>
        <begin position="1"/>
        <end position="73"/>
    </location>
</feature>
<reference evidence="3" key="1">
    <citation type="submission" date="2017-11" db="EMBL/GenBank/DDBJ databases">
        <authorList>
            <person name="Lima N.C."/>
            <person name="Parody-Merino A.M."/>
            <person name="Battley P.F."/>
            <person name="Fidler A.E."/>
            <person name="Prosdocimi F."/>
        </authorList>
    </citation>
    <scope>NUCLEOTIDE SEQUENCE [LARGE SCALE GENOMIC DNA]</scope>
</reference>
<dbReference type="GO" id="GO:0005829">
    <property type="term" value="C:cytosol"/>
    <property type="evidence" value="ECO:0007669"/>
    <property type="project" value="TreeGrafter"/>
</dbReference>
<evidence type="ECO:0000313" key="2">
    <source>
        <dbReference type="EMBL" id="PKU32470.1"/>
    </source>
</evidence>
<feature type="compositionally biased region" description="Low complexity" evidence="1">
    <location>
        <begin position="17"/>
        <end position="69"/>
    </location>
</feature>
<protein>
    <submittedName>
        <fullName evidence="2">Rab-like protein 6 isoform x1</fullName>
    </submittedName>
</protein>
<gene>
    <name evidence="2" type="ORF">llap_17224</name>
</gene>
<organism evidence="2 3">
    <name type="scientific">Limosa lapponica baueri</name>
    <dbReference type="NCBI Taxonomy" id="1758121"/>
    <lineage>
        <taxon>Eukaryota</taxon>
        <taxon>Metazoa</taxon>
        <taxon>Chordata</taxon>
        <taxon>Craniata</taxon>
        <taxon>Vertebrata</taxon>
        <taxon>Euteleostomi</taxon>
        <taxon>Archelosauria</taxon>
        <taxon>Archosauria</taxon>
        <taxon>Dinosauria</taxon>
        <taxon>Saurischia</taxon>
        <taxon>Theropoda</taxon>
        <taxon>Coelurosauria</taxon>
        <taxon>Aves</taxon>
        <taxon>Neognathae</taxon>
        <taxon>Neoaves</taxon>
        <taxon>Charadriiformes</taxon>
        <taxon>Scolopacidae</taxon>
        <taxon>Limosa</taxon>
    </lineage>
</organism>
<proteinExistence type="predicted"/>